<keyword evidence="1" id="KW-1133">Transmembrane helix</keyword>
<evidence type="ECO:0000313" key="2">
    <source>
        <dbReference type="EMBL" id="PTB94492.1"/>
    </source>
</evidence>
<comment type="caution">
    <text evidence="2">The sequence shown here is derived from an EMBL/GenBank/DDBJ whole genome shotgun (WGS) entry which is preliminary data.</text>
</comment>
<keyword evidence="1" id="KW-0812">Transmembrane</keyword>
<gene>
    <name evidence="2" type="ORF">C9994_12060</name>
</gene>
<dbReference type="AlphaFoldDB" id="A0A2T4DL31"/>
<protein>
    <submittedName>
        <fullName evidence="2">Lmo0937 family membrane protein</fullName>
    </submittedName>
</protein>
<dbReference type="Pfam" id="PF18919">
    <property type="entry name" value="DUF5670"/>
    <property type="match status" value="1"/>
</dbReference>
<sequence length="51" mass="5714">MSKVLIPLALILLIGWAIGLFIYSIGVIIHLLLVLAVIFILIKVIKWRSDT</sequence>
<dbReference type="NCBIfam" id="NF033488">
    <property type="entry name" value="lmo0937_fam_TM"/>
    <property type="match status" value="1"/>
</dbReference>
<feature type="transmembrane region" description="Helical" evidence="1">
    <location>
        <begin position="27"/>
        <end position="45"/>
    </location>
</feature>
<organism evidence="2 3">
    <name type="scientific">Marivirga lumbricoides</name>
    <dbReference type="NCBI Taxonomy" id="1046115"/>
    <lineage>
        <taxon>Bacteria</taxon>
        <taxon>Pseudomonadati</taxon>
        <taxon>Bacteroidota</taxon>
        <taxon>Cytophagia</taxon>
        <taxon>Cytophagales</taxon>
        <taxon>Marivirgaceae</taxon>
        <taxon>Marivirga</taxon>
    </lineage>
</organism>
<dbReference type="Proteomes" id="UP000240608">
    <property type="component" value="Unassembled WGS sequence"/>
</dbReference>
<keyword evidence="1" id="KW-0472">Membrane</keyword>
<evidence type="ECO:0000313" key="3">
    <source>
        <dbReference type="Proteomes" id="UP000240608"/>
    </source>
</evidence>
<dbReference type="RefSeq" id="WP_188462616.1">
    <property type="nucleotide sequence ID" value="NZ_BAABHU010000005.1"/>
</dbReference>
<reference evidence="2 3" key="1">
    <citation type="submission" date="2018-03" db="EMBL/GenBank/DDBJ databases">
        <title>Cross-interface Injection: A General Nanoliter Liquid Handling Method Applied to Single Cells Genome Amplification Automated Nanoliter Liquid Handling Applied to Single Cell Multiple Displacement Amplification.</title>
        <authorList>
            <person name="Yun J."/>
            <person name="Xu P."/>
            <person name="Xu J."/>
            <person name="Dai X."/>
            <person name="Wang Y."/>
            <person name="Zheng X."/>
            <person name="Cao C."/>
            <person name="Yi Q."/>
            <person name="Zhu Y."/>
            <person name="Wang L."/>
            <person name="Dong Z."/>
            <person name="Huang Y."/>
            <person name="Huang L."/>
            <person name="Du W."/>
        </authorList>
    </citation>
    <scope>NUCLEOTIDE SEQUENCE [LARGE SCALE GENOMIC DNA]</scope>
    <source>
        <strain evidence="2 3">Z-D1-2</strain>
    </source>
</reference>
<dbReference type="EMBL" id="PYVU01000129">
    <property type="protein sequence ID" value="PTB94492.1"/>
    <property type="molecule type" value="Genomic_DNA"/>
</dbReference>
<accession>A0A2T4DL31</accession>
<evidence type="ECO:0000256" key="1">
    <source>
        <dbReference type="SAM" id="Phobius"/>
    </source>
</evidence>
<dbReference type="InterPro" id="IPR043727">
    <property type="entry name" value="Lmo0937-like"/>
</dbReference>
<proteinExistence type="predicted"/>
<name>A0A2T4DL31_9BACT</name>